<comment type="similarity">
    <text evidence="2">Belongs to the bacterial flagellin family.</text>
</comment>
<keyword evidence="3" id="KW-0975">Bacterial flagellum</keyword>
<dbReference type="AlphaFoldDB" id="A0A2S7FA61"/>
<evidence type="ECO:0000313" key="7">
    <source>
        <dbReference type="Proteomes" id="UP000238081"/>
    </source>
</evidence>
<dbReference type="PANTHER" id="PTHR42792:SF1">
    <property type="entry name" value="FLAGELLAR HOOK-ASSOCIATED PROTEIN 3"/>
    <property type="match status" value="1"/>
</dbReference>
<dbReference type="RefSeq" id="WP_043663329.1">
    <property type="nucleotide sequence ID" value="NZ_JSEG01000006.1"/>
</dbReference>
<comment type="caution">
    <text evidence="6">The sequence shown here is derived from an EMBL/GenBank/DDBJ whole genome shotgun (WGS) entry which is preliminary data.</text>
</comment>
<evidence type="ECO:0000256" key="2">
    <source>
        <dbReference type="ARBA" id="ARBA00005709"/>
    </source>
</evidence>
<dbReference type="Gene3D" id="1.20.1330.10">
    <property type="entry name" value="f41 fragment of flagellin, N-terminal domain"/>
    <property type="match status" value="1"/>
</dbReference>
<comment type="subcellular location">
    <subcellularLocation>
        <location evidence="1">Bacterial flagellum</location>
    </subcellularLocation>
</comment>
<keyword evidence="6" id="KW-0966">Cell projection</keyword>
<protein>
    <submittedName>
        <fullName evidence="6">Flagellar hook protein</fullName>
    </submittedName>
</protein>
<accession>A0A2S7FA61</accession>
<feature type="domain" description="Flagellin C-terminal" evidence="5">
    <location>
        <begin position="267"/>
        <end position="345"/>
    </location>
</feature>
<evidence type="ECO:0000313" key="6">
    <source>
        <dbReference type="EMBL" id="PPV14642.1"/>
    </source>
</evidence>
<dbReference type="PANTHER" id="PTHR42792">
    <property type="entry name" value="FLAGELLIN"/>
    <property type="match status" value="1"/>
</dbReference>
<evidence type="ECO:0000256" key="3">
    <source>
        <dbReference type="ARBA" id="ARBA00023143"/>
    </source>
</evidence>
<dbReference type="Pfam" id="PF00669">
    <property type="entry name" value="Flagellin_N"/>
    <property type="match status" value="1"/>
</dbReference>
<keyword evidence="6" id="KW-0969">Cilium</keyword>
<feature type="domain" description="Flagellin N-terminal" evidence="4">
    <location>
        <begin position="4"/>
        <end position="139"/>
    </location>
</feature>
<evidence type="ECO:0000256" key="1">
    <source>
        <dbReference type="ARBA" id="ARBA00004365"/>
    </source>
</evidence>
<gene>
    <name evidence="6" type="ORF">AWN73_02710</name>
</gene>
<organism evidence="6 7">
    <name type="scientific">Clostridium butyricum</name>
    <dbReference type="NCBI Taxonomy" id="1492"/>
    <lineage>
        <taxon>Bacteria</taxon>
        <taxon>Bacillati</taxon>
        <taxon>Bacillota</taxon>
        <taxon>Clostridia</taxon>
        <taxon>Eubacteriales</taxon>
        <taxon>Clostridiaceae</taxon>
        <taxon>Clostridium</taxon>
    </lineage>
</organism>
<dbReference type="GO" id="GO:0009424">
    <property type="term" value="C:bacterial-type flagellum hook"/>
    <property type="evidence" value="ECO:0007669"/>
    <property type="project" value="InterPro"/>
</dbReference>
<evidence type="ECO:0000259" key="4">
    <source>
        <dbReference type="Pfam" id="PF00669"/>
    </source>
</evidence>
<dbReference type="GO" id="GO:0005198">
    <property type="term" value="F:structural molecule activity"/>
    <property type="evidence" value="ECO:0007669"/>
    <property type="project" value="InterPro"/>
</dbReference>
<dbReference type="InterPro" id="IPR013384">
    <property type="entry name" value="Flagell_FlgL"/>
</dbReference>
<keyword evidence="6" id="KW-0282">Flagellum</keyword>
<reference evidence="6 7" key="1">
    <citation type="submission" date="2016-01" db="EMBL/GenBank/DDBJ databases">
        <title>Characterization of the Clostridium difficile lineages that are prevalent in Hong Kong and China.</title>
        <authorList>
            <person name="Kwok J.S.-L."/>
            <person name="Lam W.-Y."/>
            <person name="Ip M."/>
            <person name="Chan T.-F."/>
            <person name="Hawkey P.M."/>
            <person name="Tsui S.K.-W."/>
        </authorList>
    </citation>
    <scope>NUCLEOTIDE SEQUENCE [LARGE SCALE GENOMIC DNA]</scope>
    <source>
        <strain evidence="6 7">300064</strain>
    </source>
</reference>
<dbReference type="EMBL" id="LRDH01000107">
    <property type="protein sequence ID" value="PPV14642.1"/>
    <property type="molecule type" value="Genomic_DNA"/>
</dbReference>
<dbReference type="InterPro" id="IPR046358">
    <property type="entry name" value="Flagellin_C"/>
</dbReference>
<name>A0A2S7FA61_CLOBU</name>
<dbReference type="NCBIfam" id="TIGR02550">
    <property type="entry name" value="flagell_flgL"/>
    <property type="match status" value="1"/>
</dbReference>
<dbReference type="Pfam" id="PF00700">
    <property type="entry name" value="Flagellin_C"/>
    <property type="match status" value="1"/>
</dbReference>
<dbReference type="SUPFAM" id="SSF64518">
    <property type="entry name" value="Phase 1 flagellin"/>
    <property type="match status" value="1"/>
</dbReference>
<proteinExistence type="inferred from homology"/>
<dbReference type="InterPro" id="IPR001029">
    <property type="entry name" value="Flagellin_N"/>
</dbReference>
<sequence length="347" mass="37873">MRITNSMLVSNYMNNMQRNLGNMSTLQNQLATGKTIQRASENPYIAVRTMQLNAEISANKQYNSNITDASNWLDTTDTALGQANNIMARIKELSVKAGNGSYSESEIGAIKDEIVQKVKEFGQVLNTSFDGNFIFGGSKSTSKPVAVDDNGNINFIDKNGNPIDMDKIKDVNDPNKIVYDQISSSLKTEISQGVTVEYNKTAVEILNYKDSKGNDASVMNTMSDLLKCLGAASGETKGAITLSDGTTTINGSDDALKYISGKMTEDITAIASNVSQIRSNVGAMQNRMESAKTTNEDQSYNMTSILSNTDDIDFAEKTMEYSILQTVYIATLQTSSKILNKTLLDYI</sequence>
<dbReference type="InterPro" id="IPR001492">
    <property type="entry name" value="Flagellin"/>
</dbReference>
<evidence type="ECO:0000259" key="5">
    <source>
        <dbReference type="Pfam" id="PF00700"/>
    </source>
</evidence>
<dbReference type="Proteomes" id="UP000238081">
    <property type="component" value="Unassembled WGS sequence"/>
</dbReference>
<dbReference type="GO" id="GO:0071973">
    <property type="term" value="P:bacterial-type flagellum-dependent cell motility"/>
    <property type="evidence" value="ECO:0007669"/>
    <property type="project" value="InterPro"/>
</dbReference>